<dbReference type="InterPro" id="IPR011990">
    <property type="entry name" value="TPR-like_helical_dom_sf"/>
</dbReference>
<dbReference type="PROSITE" id="PS50005">
    <property type="entry name" value="TPR"/>
    <property type="match status" value="4"/>
</dbReference>
<dbReference type="SUPFAM" id="SSF48452">
    <property type="entry name" value="TPR-like"/>
    <property type="match status" value="4"/>
</dbReference>
<dbReference type="PROSITE" id="PS50293">
    <property type="entry name" value="TPR_REGION"/>
    <property type="match status" value="1"/>
</dbReference>
<feature type="repeat" description="TPR" evidence="1">
    <location>
        <begin position="677"/>
        <end position="710"/>
    </location>
</feature>
<dbReference type="Pfam" id="PF13424">
    <property type="entry name" value="TPR_12"/>
    <property type="match status" value="3"/>
</dbReference>
<feature type="repeat" description="TPR" evidence="1">
    <location>
        <begin position="589"/>
        <end position="622"/>
    </location>
</feature>
<sequence>MDTQATSVHYVQKDGDVVENRNDDPISPPTSQIPELHDHSLLLGRNDELNALDRILDNHGSTVLLVGHTGVGKTQCAKFFATAWKSMAPRRFVWWLSASSENNLREGYRYLLEALGYLDVETTVTMTTERLAKSVWKYLHAMPYDWMLVYDDCRDQRSPQTGRDFKSNLLPRLDCLGRGRLLFTSEQDFMCWDEDHFLVVQVERINVGLLTEADCLELLVSNGDILEKSNKQYLNELPRTMVQLMGCQPLSLDVMAAYLADSGTLLQEYMVRRLGNFCDFHDSAIQDVIKYATGKGDLGAVMDLIAYLNPEWMPLVDLLGKECEESFLQLSKLKLIQHFSEGVYSVHPVMQQLMRDTRSPLTALRVLELHVSFFDAKNTETWPRARKIVPHIRALLGHVNLLGSGGFNYFSAAAKLTIACSTIMQKVFKDFKESESLLTTVINNSISFGRSKETDPEFYTAYLELGRLYEAKDMYTEAQERYEEALKIKRSYDDPMSEELESLLLKLGMLYKRQKLYDAASIKYVKVLRIKRHRDGQKAVNTGIADILYILGFLSQKSGDNEEALKKFEEALRMYHIIHGEAAIHPDIAMTVYNIGSILQYLGENDQALLFFHEALDMKMKIYGPDSNNFDIAKTLRSIGYSYNFCGHYDPAMTKLEEALTMYKNVYGLDAVNSELADTLNNLGNVYKARGNFDDANTKYREALEMYRHGHETYGNEEMLLNVAMVLRNLGAVAICMNDRGSALRLLDEALQIYPAVKEQKGSTTGRDLETVAFLAGLAGCFNEIEEHEEAKQVLQNAVSILGNSENEGVTKIRLANTLHTLGNVYKTLKDYEGARLVFEESLCSYGDEGDKMVEKARTLNNLCAVLVELDDVDGAMEKVTESLRVLKQVYGSDSLNMDFYASLCNLGMVYSIRGNLSDSQFAYDEAEVIFRKLKKTDDYTLDFAQVLFRQGKVYFCLKLFTNARDKLRESIEIMDKIFGEAACNVDLIQAYLWLGRAEMNLEELEAAKSILKSTMAMQINIHGKEAKHASIAEVMCDIGTLTKRMGDYEASETMFKGALDMYTDVYKDDPNHASILMCIEELKLFQQYGFSANNTTSTSSWGCGSVY</sequence>
<dbReference type="Pfam" id="PF13374">
    <property type="entry name" value="TPR_10"/>
    <property type="match status" value="2"/>
</dbReference>
<name>A0A7S1C199_9STRA</name>
<keyword evidence="1" id="KW-0802">TPR repeat</keyword>
<dbReference type="Gene3D" id="1.25.40.10">
    <property type="entry name" value="Tetratricopeptide repeat domain"/>
    <property type="match status" value="5"/>
</dbReference>
<protein>
    <recommendedName>
        <fullName evidence="3">NB-ARC domain-containing protein</fullName>
    </recommendedName>
</protein>
<dbReference type="AlphaFoldDB" id="A0A7S1C199"/>
<dbReference type="SUPFAM" id="SSF52540">
    <property type="entry name" value="P-loop containing nucleoside triphosphate hydrolases"/>
    <property type="match status" value="1"/>
</dbReference>
<evidence type="ECO:0000256" key="1">
    <source>
        <dbReference type="PROSITE-ProRule" id="PRU00339"/>
    </source>
</evidence>
<accession>A0A7S1C199</accession>
<dbReference type="PANTHER" id="PTHR19959:SF119">
    <property type="entry name" value="FUNGAL LIPASE-LIKE DOMAIN-CONTAINING PROTEIN"/>
    <property type="match status" value="1"/>
</dbReference>
<dbReference type="GO" id="GO:0043531">
    <property type="term" value="F:ADP binding"/>
    <property type="evidence" value="ECO:0007669"/>
    <property type="project" value="InterPro"/>
</dbReference>
<evidence type="ECO:0000313" key="2">
    <source>
        <dbReference type="EMBL" id="CAD8903094.1"/>
    </source>
</evidence>
<dbReference type="EMBL" id="HBFR01041484">
    <property type="protein sequence ID" value="CAD8903094.1"/>
    <property type="molecule type" value="Transcribed_RNA"/>
</dbReference>
<gene>
    <name evidence="2" type="ORF">CHYS00102_LOCUS30313</name>
</gene>
<organism evidence="2">
    <name type="scientific">Corethron hystrix</name>
    <dbReference type="NCBI Taxonomy" id="216773"/>
    <lineage>
        <taxon>Eukaryota</taxon>
        <taxon>Sar</taxon>
        <taxon>Stramenopiles</taxon>
        <taxon>Ochrophyta</taxon>
        <taxon>Bacillariophyta</taxon>
        <taxon>Coscinodiscophyceae</taxon>
        <taxon>Corethrophycidae</taxon>
        <taxon>Corethrales</taxon>
        <taxon>Corethraceae</taxon>
        <taxon>Corethron</taxon>
    </lineage>
</organism>
<dbReference type="InterPro" id="IPR019734">
    <property type="entry name" value="TPR_rpt"/>
</dbReference>
<feature type="repeat" description="TPR" evidence="1">
    <location>
        <begin position="545"/>
        <end position="578"/>
    </location>
</feature>
<dbReference type="InterPro" id="IPR027417">
    <property type="entry name" value="P-loop_NTPase"/>
</dbReference>
<dbReference type="SMART" id="SM00028">
    <property type="entry name" value="TPR"/>
    <property type="match status" value="13"/>
</dbReference>
<proteinExistence type="predicted"/>
<evidence type="ECO:0008006" key="3">
    <source>
        <dbReference type="Google" id="ProtNLM"/>
    </source>
</evidence>
<dbReference type="Gene3D" id="3.40.50.300">
    <property type="entry name" value="P-loop containing nucleotide triphosphate hydrolases"/>
    <property type="match status" value="1"/>
</dbReference>
<feature type="repeat" description="TPR" evidence="1">
    <location>
        <begin position="459"/>
        <end position="492"/>
    </location>
</feature>
<dbReference type="PANTHER" id="PTHR19959">
    <property type="entry name" value="KINESIN LIGHT CHAIN"/>
    <property type="match status" value="1"/>
</dbReference>
<reference evidence="2" key="1">
    <citation type="submission" date="2021-01" db="EMBL/GenBank/DDBJ databases">
        <authorList>
            <person name="Corre E."/>
            <person name="Pelletier E."/>
            <person name="Niang G."/>
            <person name="Scheremetjew M."/>
            <person name="Finn R."/>
            <person name="Kale V."/>
            <person name="Holt S."/>
            <person name="Cochrane G."/>
            <person name="Meng A."/>
            <person name="Brown T."/>
            <person name="Cohen L."/>
        </authorList>
    </citation>
    <scope>NUCLEOTIDE SEQUENCE</scope>
    <source>
        <strain evidence="2">308</strain>
    </source>
</reference>